<evidence type="ECO:0000256" key="1">
    <source>
        <dbReference type="ARBA" id="ARBA00004255"/>
    </source>
</evidence>
<evidence type="ECO:0000256" key="3">
    <source>
        <dbReference type="ARBA" id="ARBA00011775"/>
    </source>
</evidence>
<evidence type="ECO:0000256" key="4">
    <source>
        <dbReference type="ARBA" id="ARBA00022448"/>
    </source>
</evidence>
<comment type="subunit">
    <text evidence="3 12">Oligomeric complex that consists of at least the alpha, beta, beta', gamma, delta, epsilon and zeta subunits.</text>
</comment>
<keyword evidence="15" id="KW-1185">Reference proteome</keyword>
<dbReference type="PANTHER" id="PTHR11043">
    <property type="entry name" value="ZETA-COAT PROTEIN"/>
    <property type="match status" value="1"/>
</dbReference>
<keyword evidence="7 12" id="KW-0653">Protein transport</keyword>
<keyword evidence="8 12" id="KW-0333">Golgi apparatus</keyword>
<proteinExistence type="inferred from homology"/>
<evidence type="ECO:0000256" key="6">
    <source>
        <dbReference type="ARBA" id="ARBA00022892"/>
    </source>
</evidence>
<dbReference type="CDD" id="cd14829">
    <property type="entry name" value="Zeta-COP"/>
    <property type="match status" value="1"/>
</dbReference>
<evidence type="ECO:0000256" key="7">
    <source>
        <dbReference type="ARBA" id="ARBA00022927"/>
    </source>
</evidence>
<evidence type="ECO:0000256" key="10">
    <source>
        <dbReference type="ARBA" id="ARBA00023329"/>
    </source>
</evidence>
<protein>
    <recommendedName>
        <fullName evidence="12">Coatomer subunit zeta</fullName>
    </recommendedName>
</protein>
<comment type="subcellular location">
    <subcellularLocation>
        <location evidence="12">Cytoplasm</location>
    </subcellularLocation>
    <subcellularLocation>
        <location evidence="1 12">Golgi apparatus membrane</location>
        <topology evidence="1 12">Peripheral membrane protein</topology>
        <orientation evidence="1 12">Cytoplasmic side</orientation>
    </subcellularLocation>
    <subcellularLocation>
        <location evidence="12">Cytoplasmic vesicle</location>
        <location evidence="12">COPI-coated vesicle membrane</location>
        <topology evidence="12">Peripheral membrane protein</topology>
        <orientation evidence="12">Cytoplasmic side</orientation>
    </subcellularLocation>
</comment>
<keyword evidence="6 12" id="KW-0931">ER-Golgi transport</keyword>
<dbReference type="EMBL" id="OU015568">
    <property type="protein sequence ID" value="CAG5087257.1"/>
    <property type="molecule type" value="Genomic_DNA"/>
</dbReference>
<keyword evidence="9 12" id="KW-0472">Membrane</keyword>
<evidence type="ECO:0000256" key="9">
    <source>
        <dbReference type="ARBA" id="ARBA00023136"/>
    </source>
</evidence>
<name>A0ABN7RVU6_OIKDI</name>
<organism evidence="14 15">
    <name type="scientific">Oikopleura dioica</name>
    <name type="common">Tunicate</name>
    <dbReference type="NCBI Taxonomy" id="34765"/>
    <lineage>
        <taxon>Eukaryota</taxon>
        <taxon>Metazoa</taxon>
        <taxon>Chordata</taxon>
        <taxon>Tunicata</taxon>
        <taxon>Appendicularia</taxon>
        <taxon>Copelata</taxon>
        <taxon>Oikopleuridae</taxon>
        <taxon>Oikopleura</taxon>
    </lineage>
</organism>
<dbReference type="Gene3D" id="3.30.450.60">
    <property type="match status" value="1"/>
</dbReference>
<accession>A0ABN7RVU6</accession>
<evidence type="ECO:0000259" key="13">
    <source>
        <dbReference type="Pfam" id="PF01217"/>
    </source>
</evidence>
<feature type="domain" description="AP complex mu/sigma subunit" evidence="13">
    <location>
        <begin position="12"/>
        <end position="148"/>
    </location>
</feature>
<dbReference type="Proteomes" id="UP001158576">
    <property type="component" value="Chromosome PAR"/>
</dbReference>
<evidence type="ECO:0000313" key="15">
    <source>
        <dbReference type="Proteomes" id="UP001158576"/>
    </source>
</evidence>
<dbReference type="InterPro" id="IPR011012">
    <property type="entry name" value="Longin-like_dom_sf"/>
</dbReference>
<sequence>MTVDPSLYTVGGVIILDNDGKRLLGKYFGDEFPTLKEQKPFEKKIFEKTRKRDDEIVLLDGQTICYKTNVDLLFYVIGSQDENELLLSAVLNCVYDSISLILRKNVEKRALYHHLENVFLAIDEIIDQGIIMEIDPNNVYNRLAIRSEDIPLSETNLSQFLERAKEEVKWSFFK</sequence>
<comment type="similarity">
    <text evidence="2 12">Belongs to the adaptor complexes small subunit family.</text>
</comment>
<dbReference type="SUPFAM" id="SSF64356">
    <property type="entry name" value="SNARE-like"/>
    <property type="match status" value="1"/>
</dbReference>
<keyword evidence="10 12" id="KW-0968">Cytoplasmic vesicle</keyword>
<evidence type="ECO:0000313" key="14">
    <source>
        <dbReference type="EMBL" id="CAG5087257.1"/>
    </source>
</evidence>
<keyword evidence="4 12" id="KW-0813">Transport</keyword>
<evidence type="ECO:0000256" key="8">
    <source>
        <dbReference type="ARBA" id="ARBA00023034"/>
    </source>
</evidence>
<evidence type="ECO:0000256" key="11">
    <source>
        <dbReference type="ARBA" id="ARBA00045555"/>
    </source>
</evidence>
<dbReference type="InterPro" id="IPR039652">
    <property type="entry name" value="Coatomer_zeta"/>
</dbReference>
<evidence type="ECO:0000256" key="5">
    <source>
        <dbReference type="ARBA" id="ARBA00022490"/>
    </source>
</evidence>
<gene>
    <name evidence="14" type="ORF">OKIOD_LOCUS3057</name>
</gene>
<comment type="function">
    <text evidence="11">The coatomer is a cytosolic protein complex that binds to dilysine motifs and reversibly associates with Golgi non-clathrin-coated vesicles, which further mediate biosynthetic protein transport from the ER, via the Golgi up to the trans Golgi network. Coatomer complex is required for budding from Golgi membranes, and is essential for the retrograde Golgi-to-ER transport of dilysine-tagged proteins. The zeta subunit may be involved in regulating the coat assembly and, hence, the rate of biosynthetic protein transport due to its association-dissociation properties with the coatomer complex.</text>
</comment>
<evidence type="ECO:0000256" key="12">
    <source>
        <dbReference type="RuleBase" id="RU366053"/>
    </source>
</evidence>
<dbReference type="PANTHER" id="PTHR11043:SF0">
    <property type="entry name" value="COATOMER SUBUNIT ZETA"/>
    <property type="match status" value="1"/>
</dbReference>
<reference evidence="14 15" key="1">
    <citation type="submission" date="2021-04" db="EMBL/GenBank/DDBJ databases">
        <authorList>
            <person name="Bliznina A."/>
        </authorList>
    </citation>
    <scope>NUCLEOTIDE SEQUENCE [LARGE SCALE GENOMIC DNA]</scope>
</reference>
<dbReference type="InterPro" id="IPR022775">
    <property type="entry name" value="AP_mu_sigma_su"/>
</dbReference>
<keyword evidence="5 12" id="KW-0963">Cytoplasm</keyword>
<dbReference type="Pfam" id="PF01217">
    <property type="entry name" value="Clat_adaptor_s"/>
    <property type="match status" value="1"/>
</dbReference>
<evidence type="ECO:0000256" key="2">
    <source>
        <dbReference type="ARBA" id="ARBA00006972"/>
    </source>
</evidence>